<evidence type="ECO:0000256" key="4">
    <source>
        <dbReference type="ARBA" id="ARBA00022490"/>
    </source>
</evidence>
<keyword evidence="4" id="KW-0963">Cytoplasm</keyword>
<dbReference type="InterPro" id="IPR000582">
    <property type="entry name" value="Acyl-CoA-binding_protein"/>
</dbReference>
<dbReference type="InterPro" id="IPR022408">
    <property type="entry name" value="Acyl-CoA-binding_prot_CS"/>
</dbReference>
<evidence type="ECO:0000256" key="9">
    <source>
        <dbReference type="SAM" id="MobiDB-lite"/>
    </source>
</evidence>
<keyword evidence="3" id="KW-0813">Transport</keyword>
<dbReference type="SUPFAM" id="SSF47027">
    <property type="entry name" value="Acyl-CoA binding protein"/>
    <property type="match status" value="1"/>
</dbReference>
<dbReference type="AlphaFoldDB" id="G1MJJ4"/>
<accession>G1MJJ4</accession>
<dbReference type="PANTHER" id="PTHR23310">
    <property type="entry name" value="ACYL-COA-BINDING PROTEIN, ACBP"/>
    <property type="match status" value="1"/>
</dbReference>
<dbReference type="Gene3D" id="1.20.80.10">
    <property type="match status" value="1"/>
</dbReference>
<dbReference type="InterPro" id="IPR035984">
    <property type="entry name" value="Acyl-CoA-binding_sf"/>
</dbReference>
<dbReference type="PROSITE" id="PS00880">
    <property type="entry name" value="ACB_1"/>
    <property type="match status" value="1"/>
</dbReference>
<reference evidence="11" key="2">
    <citation type="submission" date="2025-08" db="UniProtKB">
        <authorList>
            <consortium name="Ensembl"/>
        </authorList>
    </citation>
    <scope>IDENTIFICATION</scope>
</reference>
<dbReference type="InParanoid" id="G1MJJ4"/>
<evidence type="ECO:0000256" key="3">
    <source>
        <dbReference type="ARBA" id="ARBA00022448"/>
    </source>
</evidence>
<comment type="similarity">
    <text evidence="2">Belongs to the ACBP family.</text>
</comment>
<dbReference type="InterPro" id="IPR014352">
    <property type="entry name" value="FERM/acyl-CoA-bd_prot_sf"/>
</dbReference>
<evidence type="ECO:0000256" key="8">
    <source>
        <dbReference type="ARBA" id="ARBA00077252"/>
    </source>
</evidence>
<evidence type="ECO:0000256" key="6">
    <source>
        <dbReference type="ARBA" id="ARBA00054229"/>
    </source>
</evidence>
<dbReference type="HOGENOM" id="CLU_118853_4_1_1"/>
<dbReference type="GO" id="GO:0005739">
    <property type="term" value="C:mitochondrion"/>
    <property type="evidence" value="ECO:0007669"/>
    <property type="project" value="TreeGrafter"/>
</dbReference>
<protein>
    <recommendedName>
        <fullName evidence="7">Diazepam-binding inhibitor-like 5</fullName>
    </recommendedName>
    <alternativeName>
        <fullName evidence="8">Endozepine-like peptide</fullName>
    </alternativeName>
</protein>
<feature type="compositionally biased region" description="Low complexity" evidence="9">
    <location>
        <begin position="39"/>
        <end position="56"/>
    </location>
</feature>
<gene>
    <name evidence="11" type="primary">LOC117795426</name>
</gene>
<evidence type="ECO:0000313" key="11">
    <source>
        <dbReference type="Ensembl" id="ENSAMEP00000019529.2"/>
    </source>
</evidence>
<proteinExistence type="inferred from homology"/>
<evidence type="ECO:0000259" key="10">
    <source>
        <dbReference type="PROSITE" id="PS51228"/>
    </source>
</evidence>
<dbReference type="STRING" id="9646.ENSAMEP00000019529"/>
<dbReference type="Ensembl" id="ENSAMET00000020298.2">
    <property type="protein sequence ID" value="ENSAMEP00000019529.2"/>
    <property type="gene ID" value="ENSAMEG00000018475.2"/>
</dbReference>
<dbReference type="Pfam" id="PF00887">
    <property type="entry name" value="ACBP"/>
    <property type="match status" value="1"/>
</dbReference>
<dbReference type="FunFam" id="1.20.80.10:FF:000042">
    <property type="entry name" value="diazepam-binding inhibitor-like 5"/>
    <property type="match status" value="1"/>
</dbReference>
<dbReference type="CDD" id="cd00435">
    <property type="entry name" value="ACBP"/>
    <property type="match status" value="1"/>
</dbReference>
<evidence type="ECO:0000256" key="7">
    <source>
        <dbReference type="ARBA" id="ARBA00074897"/>
    </source>
</evidence>
<organism evidence="11 12">
    <name type="scientific">Ailuropoda melanoleuca</name>
    <name type="common">Giant panda</name>
    <dbReference type="NCBI Taxonomy" id="9646"/>
    <lineage>
        <taxon>Eukaryota</taxon>
        <taxon>Metazoa</taxon>
        <taxon>Chordata</taxon>
        <taxon>Craniata</taxon>
        <taxon>Vertebrata</taxon>
        <taxon>Euteleostomi</taxon>
        <taxon>Mammalia</taxon>
        <taxon>Eutheria</taxon>
        <taxon>Laurasiatheria</taxon>
        <taxon>Carnivora</taxon>
        <taxon>Caniformia</taxon>
        <taxon>Ursidae</taxon>
        <taxon>Ailuropoda</taxon>
    </lineage>
</organism>
<keyword evidence="12" id="KW-1185">Reference proteome</keyword>
<dbReference type="GO" id="GO:0000062">
    <property type="term" value="F:fatty-acyl-CoA binding"/>
    <property type="evidence" value="ECO:0007669"/>
    <property type="project" value="InterPro"/>
</dbReference>
<dbReference type="Proteomes" id="UP000008912">
    <property type="component" value="Unassembled WGS sequence"/>
</dbReference>
<evidence type="ECO:0000256" key="2">
    <source>
        <dbReference type="ARBA" id="ARBA00005567"/>
    </source>
</evidence>
<reference evidence="11 12" key="1">
    <citation type="journal article" date="2010" name="Nature">
        <title>The sequence and de novo assembly of the giant panda genome.</title>
        <authorList>
            <person name="Li R."/>
            <person name="Fan W."/>
            <person name="Tian G."/>
            <person name="Zhu H."/>
            <person name="He L."/>
            <person name="Cai J."/>
            <person name="Huang Q."/>
            <person name="Cai Q."/>
            <person name="Li B."/>
            <person name="Bai Y."/>
            <person name="Zhang Z."/>
            <person name="Zhang Y."/>
            <person name="Wang W."/>
            <person name="Li J."/>
            <person name="Wei F."/>
            <person name="Li H."/>
            <person name="Jian M."/>
            <person name="Li J."/>
            <person name="Zhang Z."/>
            <person name="Nielsen R."/>
            <person name="Li D."/>
            <person name="Gu W."/>
            <person name="Yang Z."/>
            <person name="Xuan Z."/>
            <person name="Ryder O.A."/>
            <person name="Leung F.C."/>
            <person name="Zhou Y."/>
            <person name="Cao J."/>
            <person name="Sun X."/>
            <person name="Fu Y."/>
            <person name="Fang X."/>
            <person name="Guo X."/>
            <person name="Wang B."/>
            <person name="Hou R."/>
            <person name="Shen F."/>
            <person name="Mu B."/>
            <person name="Ni P."/>
            <person name="Lin R."/>
            <person name="Qian W."/>
            <person name="Wang G."/>
            <person name="Yu C."/>
            <person name="Nie W."/>
            <person name="Wang J."/>
            <person name="Wu Z."/>
            <person name="Liang H."/>
            <person name="Min J."/>
            <person name="Wu Q."/>
            <person name="Cheng S."/>
            <person name="Ruan J."/>
            <person name="Wang M."/>
            <person name="Shi Z."/>
            <person name="Wen M."/>
            <person name="Liu B."/>
            <person name="Ren X."/>
            <person name="Zheng H."/>
            <person name="Dong D."/>
            <person name="Cook K."/>
            <person name="Shan G."/>
            <person name="Zhang H."/>
            <person name="Kosiol C."/>
            <person name="Xie X."/>
            <person name="Lu Z."/>
            <person name="Zheng H."/>
            <person name="Li Y."/>
            <person name="Steiner C.C."/>
            <person name="Lam T.T."/>
            <person name="Lin S."/>
            <person name="Zhang Q."/>
            <person name="Li G."/>
            <person name="Tian J."/>
            <person name="Gong T."/>
            <person name="Liu H."/>
            <person name="Zhang D."/>
            <person name="Fang L."/>
            <person name="Ye C."/>
            <person name="Zhang J."/>
            <person name="Hu W."/>
            <person name="Xu A."/>
            <person name="Ren Y."/>
            <person name="Zhang G."/>
            <person name="Bruford M.W."/>
            <person name="Li Q."/>
            <person name="Ma L."/>
            <person name="Guo Y."/>
            <person name="An N."/>
            <person name="Hu Y."/>
            <person name="Zheng Y."/>
            <person name="Shi Y."/>
            <person name="Li Z."/>
            <person name="Liu Q."/>
            <person name="Chen Y."/>
            <person name="Zhao J."/>
            <person name="Qu N."/>
            <person name="Zhao S."/>
            <person name="Tian F."/>
            <person name="Wang X."/>
            <person name="Wang H."/>
            <person name="Xu L."/>
            <person name="Liu X."/>
            <person name="Vinar T."/>
            <person name="Wang Y."/>
            <person name="Lam T.W."/>
            <person name="Yiu S.M."/>
            <person name="Liu S."/>
            <person name="Zhang H."/>
            <person name="Li D."/>
            <person name="Huang Y."/>
            <person name="Wang X."/>
            <person name="Yang G."/>
            <person name="Jiang Z."/>
            <person name="Wang J."/>
            <person name="Qin N."/>
            <person name="Li L."/>
            <person name="Li J."/>
            <person name="Bolund L."/>
            <person name="Kristiansen K."/>
            <person name="Wong G.K."/>
            <person name="Olson M."/>
            <person name="Zhang X."/>
            <person name="Li S."/>
            <person name="Yang H."/>
            <person name="Wang J."/>
            <person name="Wang J."/>
        </authorList>
    </citation>
    <scope>NUCLEOTIDE SEQUENCE [LARGE SCALE GENOMIC DNA]</scope>
</reference>
<keyword evidence="5" id="KW-0446">Lipid-binding</keyword>
<feature type="region of interest" description="Disordered" evidence="9">
    <location>
        <begin position="1"/>
        <end position="90"/>
    </location>
</feature>
<feature type="domain" description="ACB" evidence="10">
    <location>
        <begin position="95"/>
        <end position="180"/>
    </location>
</feature>
<dbReference type="PANTHER" id="PTHR23310:SF13">
    <property type="entry name" value="DIAZEPAM-BINDING INHIBITOR-LIKE 5"/>
    <property type="match status" value="1"/>
</dbReference>
<dbReference type="GeneTree" id="ENSGT00940000163490"/>
<evidence type="ECO:0000256" key="5">
    <source>
        <dbReference type="ARBA" id="ARBA00023121"/>
    </source>
</evidence>
<comment type="function">
    <text evidence="6">May be involved in the energy metabolism of the mature sperm.</text>
</comment>
<dbReference type="PROSITE" id="PS51228">
    <property type="entry name" value="ACB_2"/>
    <property type="match status" value="1"/>
</dbReference>
<dbReference type="eggNOG" id="KOG0817">
    <property type="taxonomic scope" value="Eukaryota"/>
</dbReference>
<dbReference type="PRINTS" id="PR00689">
    <property type="entry name" value="ACOABINDINGP"/>
</dbReference>
<comment type="subcellular location">
    <subcellularLocation>
        <location evidence="1">Cytoplasm</location>
    </subcellularLocation>
</comment>
<reference evidence="11" key="3">
    <citation type="submission" date="2025-09" db="UniProtKB">
        <authorList>
            <consortium name="Ensembl"/>
        </authorList>
    </citation>
    <scope>IDENTIFICATION</scope>
</reference>
<evidence type="ECO:0000256" key="1">
    <source>
        <dbReference type="ARBA" id="ARBA00004496"/>
    </source>
</evidence>
<name>G1MJJ4_AILME</name>
<dbReference type="GO" id="GO:0006631">
    <property type="term" value="P:fatty acid metabolic process"/>
    <property type="evidence" value="ECO:0007669"/>
    <property type="project" value="TreeGrafter"/>
</dbReference>
<evidence type="ECO:0000313" key="12">
    <source>
        <dbReference type="Proteomes" id="UP000008912"/>
    </source>
</evidence>
<sequence>RAAPPPRRPECGAGATAQWVARRGRDNGPRLSPRPPSPLRLGAAGLSPPAAPRARAVLTSRFAAPKQPGPQRPLPARGLQPANSFQRPASAPPMCQVEFEMACAAIKQLKGPVSDQEKLLVYSFYKQATQGDCNIPSPPATDVKAKAKWEAWNENRGMSKMDAMRIYVAKVEELKKNDTG</sequence>